<evidence type="ECO:0000313" key="4">
    <source>
        <dbReference type="EMBL" id="EKG14785.1"/>
    </source>
</evidence>
<dbReference type="OrthoDB" id="96314at2759"/>
<dbReference type="InterPro" id="IPR017850">
    <property type="entry name" value="Alkaline_phosphatase_core_sf"/>
</dbReference>
<dbReference type="InterPro" id="IPR000917">
    <property type="entry name" value="Sulfatase_N"/>
</dbReference>
<evidence type="ECO:0000313" key="5">
    <source>
        <dbReference type="Proteomes" id="UP000007129"/>
    </source>
</evidence>
<evidence type="ECO:0000259" key="3">
    <source>
        <dbReference type="Pfam" id="PF00884"/>
    </source>
</evidence>
<dbReference type="GO" id="GO:0005539">
    <property type="term" value="F:glycosaminoglycan binding"/>
    <property type="evidence" value="ECO:0007669"/>
    <property type="project" value="TreeGrafter"/>
</dbReference>
<organism evidence="4 5">
    <name type="scientific">Macrophomina phaseolina (strain MS6)</name>
    <name type="common">Charcoal rot fungus</name>
    <dbReference type="NCBI Taxonomy" id="1126212"/>
    <lineage>
        <taxon>Eukaryota</taxon>
        <taxon>Fungi</taxon>
        <taxon>Dikarya</taxon>
        <taxon>Ascomycota</taxon>
        <taxon>Pezizomycotina</taxon>
        <taxon>Dothideomycetes</taxon>
        <taxon>Dothideomycetes incertae sedis</taxon>
        <taxon>Botryosphaeriales</taxon>
        <taxon>Botryosphaeriaceae</taxon>
        <taxon>Macrophomina</taxon>
    </lineage>
</organism>
<reference evidence="4 5" key="1">
    <citation type="journal article" date="2012" name="BMC Genomics">
        <title>Tools to kill: Genome of one of the most destructive plant pathogenic fungi Macrophomina phaseolina.</title>
        <authorList>
            <person name="Islam M.S."/>
            <person name="Haque M.S."/>
            <person name="Islam M.M."/>
            <person name="Emdad E.M."/>
            <person name="Halim A."/>
            <person name="Hossen Q.M.M."/>
            <person name="Hossain M.Z."/>
            <person name="Ahmed B."/>
            <person name="Rahim S."/>
            <person name="Rahman M.S."/>
            <person name="Alam M.M."/>
            <person name="Hou S."/>
            <person name="Wan X."/>
            <person name="Saito J.A."/>
            <person name="Alam M."/>
        </authorList>
    </citation>
    <scope>NUCLEOTIDE SEQUENCE [LARGE SCALE GENOMIC DNA]</scope>
    <source>
        <strain evidence="4 5">MS6</strain>
    </source>
</reference>
<comment type="caution">
    <text evidence="4">The sequence shown here is derived from an EMBL/GenBank/DDBJ whole genome shotgun (WGS) entry which is preliminary data.</text>
</comment>
<feature type="region of interest" description="Disordered" evidence="2">
    <location>
        <begin position="1"/>
        <end position="22"/>
    </location>
</feature>
<dbReference type="GO" id="GO:0008449">
    <property type="term" value="F:N-acetylglucosamine-6-sulfatase activity"/>
    <property type="evidence" value="ECO:0007669"/>
    <property type="project" value="TreeGrafter"/>
</dbReference>
<dbReference type="Pfam" id="PF00884">
    <property type="entry name" value="Sulfatase"/>
    <property type="match status" value="1"/>
</dbReference>
<dbReference type="STRING" id="1126212.K2SD63"/>
<comment type="similarity">
    <text evidence="1">Belongs to the sulfatase family.</text>
</comment>
<feature type="domain" description="Sulfatase N-terminal" evidence="3">
    <location>
        <begin position="83"/>
        <end position="157"/>
    </location>
</feature>
<proteinExistence type="inferred from homology"/>
<dbReference type="AlphaFoldDB" id="K2SD63"/>
<dbReference type="Gene3D" id="3.40.720.10">
    <property type="entry name" value="Alkaline Phosphatase, subunit A"/>
    <property type="match status" value="1"/>
</dbReference>
<protein>
    <submittedName>
        <fullName evidence="4">Sulfatase</fullName>
    </submittedName>
</protein>
<evidence type="ECO:0000256" key="1">
    <source>
        <dbReference type="ARBA" id="ARBA00008779"/>
    </source>
</evidence>
<dbReference type="EMBL" id="AHHD01000337">
    <property type="protein sequence ID" value="EKG14785.1"/>
    <property type="molecule type" value="Genomic_DNA"/>
</dbReference>
<dbReference type="VEuPathDB" id="FungiDB:MPH_08060"/>
<dbReference type="InParanoid" id="K2SD63"/>
<dbReference type="PANTHER" id="PTHR43108">
    <property type="entry name" value="N-ACETYLGLUCOSAMINE-6-SULFATASE FAMILY MEMBER"/>
    <property type="match status" value="1"/>
</dbReference>
<evidence type="ECO:0000256" key="2">
    <source>
        <dbReference type="SAM" id="MobiDB-lite"/>
    </source>
</evidence>
<dbReference type="eggNOG" id="KOG3731">
    <property type="taxonomic scope" value="Eukaryota"/>
</dbReference>
<gene>
    <name evidence="4" type="ORF">MPH_08060</name>
</gene>
<accession>K2SD63</accession>
<dbReference type="SUPFAM" id="SSF53649">
    <property type="entry name" value="Alkaline phosphatase-like"/>
    <property type="match status" value="1"/>
</dbReference>
<dbReference type="Proteomes" id="UP000007129">
    <property type="component" value="Unassembled WGS sequence"/>
</dbReference>
<name>K2SD63_MACPH</name>
<sequence>MGAPIKISPRRRDKLSDVPASSERIEGLQARLKEPPYPRLYVTQFLKMFPTSSLLSAGVVLLLFTPIRHVSATEQEQTSARRPNFLFIMSDDQDKRMGSLDYQPLLDKHIRQHGTEFRSHYCTVAQCCPSRASLWTGKAAHNTNVTDTRPPYGYSWSSLMYTCEIIKC</sequence>
<dbReference type="HOGENOM" id="CLU_1586802_0_0_1"/>
<dbReference type="PANTHER" id="PTHR43108:SF8">
    <property type="entry name" value="SD21168P"/>
    <property type="match status" value="1"/>
</dbReference>